<evidence type="ECO:0000256" key="4">
    <source>
        <dbReference type="ARBA" id="ARBA00022840"/>
    </source>
</evidence>
<dbReference type="PROSITE" id="PS50893">
    <property type="entry name" value="ABC_TRANSPORTER_2"/>
    <property type="match status" value="1"/>
</dbReference>
<dbReference type="GO" id="GO:0016887">
    <property type="term" value="F:ATP hydrolysis activity"/>
    <property type="evidence" value="ECO:0007669"/>
    <property type="project" value="InterPro"/>
</dbReference>
<dbReference type="GO" id="GO:0005524">
    <property type="term" value="F:ATP binding"/>
    <property type="evidence" value="ECO:0007669"/>
    <property type="project" value="UniProtKB-KW"/>
</dbReference>
<dbReference type="OrthoDB" id="9802264at2"/>
<evidence type="ECO:0000256" key="2">
    <source>
        <dbReference type="ARBA" id="ARBA00022475"/>
    </source>
</evidence>
<keyword evidence="3" id="KW-0547">Nucleotide-binding</keyword>
<evidence type="ECO:0000259" key="8">
    <source>
        <dbReference type="PROSITE" id="PS50893"/>
    </source>
</evidence>
<dbReference type="PANTHER" id="PTHR24220">
    <property type="entry name" value="IMPORT ATP-BINDING PROTEIN"/>
    <property type="match status" value="1"/>
</dbReference>
<dbReference type="InterPro" id="IPR015854">
    <property type="entry name" value="ABC_transpr_LolD-like"/>
</dbReference>
<protein>
    <submittedName>
        <fullName evidence="9">ABC-type antimicrobial peptide transport system ATPase component</fullName>
    </submittedName>
</protein>
<evidence type="ECO:0000313" key="10">
    <source>
        <dbReference type="Proteomes" id="UP000237839"/>
    </source>
</evidence>
<evidence type="ECO:0000256" key="1">
    <source>
        <dbReference type="ARBA" id="ARBA00022448"/>
    </source>
</evidence>
<organism evidence="9 10">
    <name type="scientific">Solimicrobium silvestre</name>
    <dbReference type="NCBI Taxonomy" id="2099400"/>
    <lineage>
        <taxon>Bacteria</taxon>
        <taxon>Pseudomonadati</taxon>
        <taxon>Pseudomonadota</taxon>
        <taxon>Betaproteobacteria</taxon>
        <taxon>Burkholderiales</taxon>
        <taxon>Oxalobacteraceae</taxon>
        <taxon>Solimicrobium</taxon>
    </lineage>
</organism>
<dbReference type="InterPro" id="IPR027417">
    <property type="entry name" value="P-loop_NTPase"/>
</dbReference>
<dbReference type="GO" id="GO:0005886">
    <property type="term" value="C:plasma membrane"/>
    <property type="evidence" value="ECO:0007669"/>
    <property type="project" value="TreeGrafter"/>
</dbReference>
<dbReference type="SUPFAM" id="SSF52540">
    <property type="entry name" value="P-loop containing nucleoside triphosphate hydrolases"/>
    <property type="match status" value="1"/>
</dbReference>
<feature type="domain" description="ABC transporter" evidence="8">
    <location>
        <begin position="6"/>
        <end position="245"/>
    </location>
</feature>
<dbReference type="EMBL" id="PUGF01000019">
    <property type="protein sequence ID" value="PRC91768.1"/>
    <property type="molecule type" value="Genomic_DNA"/>
</dbReference>
<dbReference type="InterPro" id="IPR003439">
    <property type="entry name" value="ABC_transporter-like_ATP-bd"/>
</dbReference>
<keyword evidence="5" id="KW-0472">Membrane</keyword>
<keyword evidence="2" id="KW-1003">Cell membrane</keyword>
<comment type="caution">
    <text evidence="9">The sequence shown here is derived from an EMBL/GenBank/DDBJ whole genome shotgun (WGS) entry which is preliminary data.</text>
</comment>
<dbReference type="GO" id="GO:0098796">
    <property type="term" value="C:membrane protein complex"/>
    <property type="evidence" value="ECO:0007669"/>
    <property type="project" value="UniProtKB-ARBA"/>
</dbReference>
<dbReference type="InterPro" id="IPR017911">
    <property type="entry name" value="MacB-like_ATP-bd"/>
</dbReference>
<reference evidence="9 10" key="1">
    <citation type="submission" date="2018-02" db="EMBL/GenBank/DDBJ databases">
        <title>Solimicrobium silvestre gen. nov., sp. nov., isolated from alpine forest soil.</title>
        <authorList>
            <person name="Margesin R."/>
            <person name="Albuquerque L."/>
            <person name="Zhang D.-C."/>
            <person name="Froufe H.J.C."/>
            <person name="Severino R."/>
            <person name="Roxo I."/>
            <person name="Egas C."/>
            <person name="Da Costa M.S."/>
        </authorList>
    </citation>
    <scope>NUCLEOTIDE SEQUENCE [LARGE SCALE GENOMIC DNA]</scope>
    <source>
        <strain evidence="9 10">S20-91</strain>
    </source>
</reference>
<dbReference type="AlphaFoldDB" id="A0A2S9GVP0"/>
<dbReference type="GO" id="GO:0022857">
    <property type="term" value="F:transmembrane transporter activity"/>
    <property type="evidence" value="ECO:0007669"/>
    <property type="project" value="TreeGrafter"/>
</dbReference>
<dbReference type="FunFam" id="3.40.50.300:FF:000032">
    <property type="entry name" value="Export ABC transporter ATP-binding protein"/>
    <property type="match status" value="1"/>
</dbReference>
<dbReference type="CDD" id="cd03255">
    <property type="entry name" value="ABC_MJ0796_LolCDE_FtsE"/>
    <property type="match status" value="1"/>
</dbReference>
<dbReference type="GO" id="GO:0046677">
    <property type="term" value="P:response to antibiotic"/>
    <property type="evidence" value="ECO:0007669"/>
    <property type="project" value="UniProtKB-KW"/>
</dbReference>
<dbReference type="Proteomes" id="UP000237839">
    <property type="component" value="Unassembled WGS sequence"/>
</dbReference>
<dbReference type="Pfam" id="PF00005">
    <property type="entry name" value="ABC_tran"/>
    <property type="match status" value="1"/>
</dbReference>
<dbReference type="PROSITE" id="PS00211">
    <property type="entry name" value="ABC_TRANSPORTER_1"/>
    <property type="match status" value="1"/>
</dbReference>
<sequence>MLRPPIILHDVVKSYETPSGSFMALKKVSLEIQQGEFIAVVGKSGSGKTTLLNVIAGIDRPSSGSVTVAGQALQELSEHQLSTWRGTTVGIVFQFFQLLPTLTALENVMLAMDFCKKYPARERRARAMELLAKVGVSEQSNKLPATLSGGQQQRVAIARALANAPTLIVADEPSGNLDSVTAATVLGLLRTLADSGTTVVVATHDKDIAALSDRSIYVADGKLESVSASASVSSAQPLHPIHLQQGAG</sequence>
<keyword evidence="5" id="KW-1133">Transmembrane helix</keyword>
<keyword evidence="1" id="KW-0813">Transport</keyword>
<dbReference type="InterPro" id="IPR017871">
    <property type="entry name" value="ABC_transporter-like_CS"/>
</dbReference>
<name>A0A2S9GVP0_9BURK</name>
<evidence type="ECO:0000256" key="7">
    <source>
        <dbReference type="ARBA" id="ARBA00038388"/>
    </source>
</evidence>
<proteinExistence type="inferred from homology"/>
<accession>A0A2S9GVP0</accession>
<evidence type="ECO:0000256" key="6">
    <source>
        <dbReference type="ARBA" id="ARBA00023251"/>
    </source>
</evidence>
<dbReference type="Gene3D" id="3.40.50.300">
    <property type="entry name" value="P-loop containing nucleotide triphosphate hydrolases"/>
    <property type="match status" value="1"/>
</dbReference>
<evidence type="ECO:0000256" key="3">
    <source>
        <dbReference type="ARBA" id="ARBA00022741"/>
    </source>
</evidence>
<gene>
    <name evidence="9" type="ORF">S2091_3523</name>
</gene>
<keyword evidence="5" id="KW-0812">Transmembrane</keyword>
<keyword evidence="4" id="KW-0067">ATP-binding</keyword>
<dbReference type="InterPro" id="IPR003593">
    <property type="entry name" value="AAA+_ATPase"/>
</dbReference>
<keyword evidence="10" id="KW-1185">Reference proteome</keyword>
<dbReference type="SMART" id="SM00382">
    <property type="entry name" value="AAA"/>
    <property type="match status" value="1"/>
</dbReference>
<comment type="similarity">
    <text evidence="7">Belongs to the ABC transporter superfamily. Macrolide exporter (TC 3.A.1.122) family.</text>
</comment>
<keyword evidence="6" id="KW-0046">Antibiotic resistance</keyword>
<evidence type="ECO:0000256" key="5">
    <source>
        <dbReference type="ARBA" id="ARBA00022989"/>
    </source>
</evidence>
<evidence type="ECO:0000313" key="9">
    <source>
        <dbReference type="EMBL" id="PRC91768.1"/>
    </source>
</evidence>